<dbReference type="PROSITE" id="PS51746">
    <property type="entry name" value="PPM_2"/>
    <property type="match status" value="1"/>
</dbReference>
<comment type="caution">
    <text evidence="11">The sequence shown here is derived from an EMBL/GenBank/DDBJ whole genome shotgun (WGS) entry which is preliminary data.</text>
</comment>
<evidence type="ECO:0000256" key="3">
    <source>
        <dbReference type="ARBA" id="ARBA00022692"/>
    </source>
</evidence>
<dbReference type="Proteomes" id="UP000570823">
    <property type="component" value="Unassembled WGS sequence"/>
</dbReference>
<dbReference type="SMART" id="SM00304">
    <property type="entry name" value="HAMP"/>
    <property type="match status" value="1"/>
</dbReference>
<dbReference type="EMBL" id="JABXWR010000002">
    <property type="protein sequence ID" value="NVO67942.1"/>
    <property type="molecule type" value="Genomic_DNA"/>
</dbReference>
<dbReference type="GO" id="GO:0016791">
    <property type="term" value="F:phosphatase activity"/>
    <property type="evidence" value="ECO:0007669"/>
    <property type="project" value="TreeGrafter"/>
</dbReference>
<dbReference type="CDD" id="cd06225">
    <property type="entry name" value="HAMP"/>
    <property type="match status" value="1"/>
</dbReference>
<dbReference type="SUPFAM" id="SSF81606">
    <property type="entry name" value="PP2C-like"/>
    <property type="match status" value="1"/>
</dbReference>
<dbReference type="PANTHER" id="PTHR43156">
    <property type="entry name" value="STAGE II SPORULATION PROTEIN E-RELATED"/>
    <property type="match status" value="1"/>
</dbReference>
<keyword evidence="3 8" id="KW-0812">Transmembrane</keyword>
<keyword evidence="2" id="KW-1003">Cell membrane</keyword>
<evidence type="ECO:0000256" key="7">
    <source>
        <dbReference type="SAM" id="Coils"/>
    </source>
</evidence>
<evidence type="ECO:0000256" key="5">
    <source>
        <dbReference type="ARBA" id="ARBA00022989"/>
    </source>
</evidence>
<evidence type="ECO:0000313" key="12">
    <source>
        <dbReference type="Proteomes" id="UP000570823"/>
    </source>
</evidence>
<organism evidence="11 12">
    <name type="scientific">Methanofollis tationis</name>
    <dbReference type="NCBI Taxonomy" id="81417"/>
    <lineage>
        <taxon>Archaea</taxon>
        <taxon>Methanobacteriati</taxon>
        <taxon>Methanobacteriota</taxon>
        <taxon>Stenosarchaea group</taxon>
        <taxon>Methanomicrobia</taxon>
        <taxon>Methanomicrobiales</taxon>
        <taxon>Methanomicrobiaceae</taxon>
        <taxon>Methanofollis</taxon>
    </lineage>
</organism>
<dbReference type="SMART" id="SM00331">
    <property type="entry name" value="PP2C_SIG"/>
    <property type="match status" value="1"/>
</dbReference>
<evidence type="ECO:0000259" key="9">
    <source>
        <dbReference type="PROSITE" id="PS50885"/>
    </source>
</evidence>
<dbReference type="InterPro" id="IPR052016">
    <property type="entry name" value="Bact_Sigma-Reg"/>
</dbReference>
<dbReference type="SUPFAM" id="SSF103190">
    <property type="entry name" value="Sensory domain-like"/>
    <property type="match status" value="1"/>
</dbReference>
<dbReference type="Pfam" id="PF07228">
    <property type="entry name" value="SpoIIE"/>
    <property type="match status" value="1"/>
</dbReference>
<dbReference type="PANTHER" id="PTHR43156:SF2">
    <property type="entry name" value="STAGE II SPORULATION PROTEIN E"/>
    <property type="match status" value="1"/>
</dbReference>
<dbReference type="CDD" id="cd12912">
    <property type="entry name" value="PDC2_MCP_like"/>
    <property type="match status" value="1"/>
</dbReference>
<dbReference type="GO" id="GO:0007165">
    <property type="term" value="P:signal transduction"/>
    <property type="evidence" value="ECO:0007669"/>
    <property type="project" value="InterPro"/>
</dbReference>
<dbReference type="Gene3D" id="3.30.450.20">
    <property type="entry name" value="PAS domain"/>
    <property type="match status" value="1"/>
</dbReference>
<keyword evidence="7" id="KW-0175">Coiled coil</keyword>
<dbReference type="OrthoDB" id="110858at2157"/>
<keyword evidence="4" id="KW-0378">Hydrolase</keyword>
<keyword evidence="6 8" id="KW-0472">Membrane</keyword>
<protein>
    <submittedName>
        <fullName evidence="11">SpoIIE family protein phosphatase</fullName>
    </submittedName>
</protein>
<dbReference type="Gene3D" id="3.60.40.10">
    <property type="entry name" value="PPM-type phosphatase domain"/>
    <property type="match status" value="1"/>
</dbReference>
<dbReference type="InterPro" id="IPR003660">
    <property type="entry name" value="HAMP_dom"/>
</dbReference>
<dbReference type="SUPFAM" id="SSF158472">
    <property type="entry name" value="HAMP domain-like"/>
    <property type="match status" value="1"/>
</dbReference>
<dbReference type="AlphaFoldDB" id="A0A7K4HRX4"/>
<evidence type="ECO:0000259" key="10">
    <source>
        <dbReference type="PROSITE" id="PS51746"/>
    </source>
</evidence>
<feature type="transmembrane region" description="Helical" evidence="8">
    <location>
        <begin position="386"/>
        <end position="409"/>
    </location>
</feature>
<evidence type="ECO:0000256" key="2">
    <source>
        <dbReference type="ARBA" id="ARBA00022475"/>
    </source>
</evidence>
<sequence>MMGGRRAWHRMTVKAKILAVFLSISMAALGIVGFAAFSTMGDMGSYALESSGQLGSRAVSDSTAALEANAESSLVRLVTDQADISNVVFEQVGSEMETLAGYADAVRRRPLSSAAPRLSSQSERPEDPELASVYILAPGVAQSSVSGELAALSVMDDLIRPLRSSDPRLTQAYIGTGSGILWVNPWVEGVPSSYDPRTRDWFVRAAGSDRLIWSDPYVDAGGKGLMVTCSRRVGADDGGRTWVVGTDVTLETINTRIIATQVSDRGYAFLLDSRGNVVSRPGIGAGDLRWDESFTAENLLDSDNAALGAVARAMVAGKSGTARVALGGEEKYVAYAPVSSVNWSLAVVVPVDEIVAPAEETRALIVAATGETGAHLNREMDAAKSLFFALFVALFVAVTILSVLFARVVTRPVEDLRRGSEAIGAGDLDYRVEIATGDEFEDLAHSFNRMAADLKGHIDELQRTTAEKERFEKELEIAKGIQQSFLPDRAPEIPGIELAAKNVPALEVGGDFYDFIPIAKDRWGLVIADVSGKGVPAALFMALSRTLIRASAMTDADPARSIEHANRLICEDSKTSMFVTLFYAVLDAREMTLHYVNAGHNPPLLFQGAATDVRLLRAEGIALGVIDDAELQSVRVDLAPGDVLVLYTDGVTEAINDKDEEFGEERLLRIIAEHRGRPAGEIQERILDAIADFAGECPQFDDITLMVLRAL</sequence>
<accession>A0A7K4HRX4</accession>
<dbReference type="Pfam" id="PF00672">
    <property type="entry name" value="HAMP"/>
    <property type="match status" value="1"/>
</dbReference>
<evidence type="ECO:0000256" key="6">
    <source>
        <dbReference type="ARBA" id="ARBA00023136"/>
    </source>
</evidence>
<dbReference type="Gene3D" id="6.10.340.10">
    <property type="match status" value="1"/>
</dbReference>
<evidence type="ECO:0000256" key="4">
    <source>
        <dbReference type="ARBA" id="ARBA00022801"/>
    </source>
</evidence>
<dbReference type="Pfam" id="PF02743">
    <property type="entry name" value="dCache_1"/>
    <property type="match status" value="1"/>
</dbReference>
<keyword evidence="5 8" id="KW-1133">Transmembrane helix</keyword>
<feature type="coiled-coil region" evidence="7">
    <location>
        <begin position="454"/>
        <end position="481"/>
    </location>
</feature>
<evidence type="ECO:0000313" key="11">
    <source>
        <dbReference type="EMBL" id="NVO67942.1"/>
    </source>
</evidence>
<feature type="domain" description="PPM-type phosphatase" evidence="10">
    <location>
        <begin position="495"/>
        <end position="710"/>
    </location>
</feature>
<dbReference type="InterPro" id="IPR001932">
    <property type="entry name" value="PPM-type_phosphatase-like_dom"/>
</dbReference>
<keyword evidence="12" id="KW-1185">Reference proteome</keyword>
<dbReference type="PROSITE" id="PS50885">
    <property type="entry name" value="HAMP"/>
    <property type="match status" value="1"/>
</dbReference>
<dbReference type="FunFam" id="3.60.40.10:FF:000045">
    <property type="entry name" value="Stage II sporulation protein E"/>
    <property type="match status" value="1"/>
</dbReference>
<dbReference type="GO" id="GO:0005886">
    <property type="term" value="C:plasma membrane"/>
    <property type="evidence" value="ECO:0007669"/>
    <property type="project" value="UniProtKB-SubCell"/>
</dbReference>
<proteinExistence type="predicted"/>
<comment type="subcellular location">
    <subcellularLocation>
        <location evidence="1">Cell membrane</location>
        <topology evidence="1">Multi-pass membrane protein</topology>
    </subcellularLocation>
</comment>
<evidence type="ECO:0000256" key="8">
    <source>
        <dbReference type="SAM" id="Phobius"/>
    </source>
</evidence>
<name>A0A7K4HRX4_9EURY</name>
<dbReference type="CDD" id="cd12913">
    <property type="entry name" value="PDC1_MCP_like"/>
    <property type="match status" value="1"/>
</dbReference>
<dbReference type="InterPro" id="IPR036457">
    <property type="entry name" value="PPM-type-like_dom_sf"/>
</dbReference>
<dbReference type="InterPro" id="IPR029151">
    <property type="entry name" value="Sensor-like_sf"/>
</dbReference>
<feature type="domain" description="HAMP" evidence="9">
    <location>
        <begin position="407"/>
        <end position="459"/>
    </location>
</feature>
<dbReference type="RefSeq" id="WP_176789641.1">
    <property type="nucleotide sequence ID" value="NZ_JABXWR010000002.1"/>
</dbReference>
<gene>
    <name evidence="11" type="ORF">HWN36_11660</name>
</gene>
<evidence type="ECO:0000256" key="1">
    <source>
        <dbReference type="ARBA" id="ARBA00004651"/>
    </source>
</evidence>
<reference evidence="11 12" key="1">
    <citation type="submission" date="2020-06" db="EMBL/GenBank/DDBJ databases">
        <title>Methanofollis fontis sp. nov., a methanogen isolated from marine sediments near a cold seep at Four-Way Closure Ridge offshore southwestern Taiwan.</title>
        <authorList>
            <person name="Chen S.-C."/>
            <person name="Teng N.-H."/>
            <person name="Lin Y.-S."/>
            <person name="Lai M.-C."/>
            <person name="Chen H.-H."/>
            <person name="Wang C.-C."/>
        </authorList>
    </citation>
    <scope>NUCLEOTIDE SEQUENCE [LARGE SCALE GENOMIC DNA]</scope>
    <source>
        <strain evidence="11 12">DSM 2702</strain>
    </source>
</reference>
<dbReference type="InterPro" id="IPR033479">
    <property type="entry name" value="dCache_1"/>
</dbReference>